<evidence type="ECO:0000313" key="4">
    <source>
        <dbReference type="Proteomes" id="UP000069205"/>
    </source>
</evidence>
<dbReference type="EMBL" id="CP011801">
    <property type="protein sequence ID" value="ALA61046.1"/>
    <property type="molecule type" value="Genomic_DNA"/>
</dbReference>
<dbReference type="AlphaFoldDB" id="A0A0K2G7G9"/>
<dbReference type="KEGG" id="nmv:NITMOv2_4675"/>
<dbReference type="InterPro" id="IPR038142">
    <property type="entry name" value="Cytochrome_P460_sp"/>
</dbReference>
<feature type="domain" description="Cytochrome P460" evidence="1">
    <location>
        <begin position="56"/>
        <end position="189"/>
    </location>
</feature>
<accession>A0A0K2G7G9</accession>
<dbReference type="Proteomes" id="UP000069205">
    <property type="component" value="Chromosome"/>
</dbReference>
<dbReference type="RefSeq" id="WP_202967287.1">
    <property type="nucleotide sequence ID" value="NZ_CP011801.1"/>
</dbReference>
<dbReference type="STRING" id="42253.NITMOv2_0107"/>
<organism evidence="2 4">
    <name type="scientific">Nitrospira moscoviensis</name>
    <dbReference type="NCBI Taxonomy" id="42253"/>
    <lineage>
        <taxon>Bacteria</taxon>
        <taxon>Pseudomonadati</taxon>
        <taxon>Nitrospirota</taxon>
        <taxon>Nitrospiria</taxon>
        <taxon>Nitrospirales</taxon>
        <taxon>Nitrospiraceae</taxon>
        <taxon>Nitrospira</taxon>
    </lineage>
</organism>
<reference evidence="2 4" key="1">
    <citation type="journal article" date="2015" name="Proc. Natl. Acad. Sci. U.S.A.">
        <title>Expanded metabolic versatility of ubiquitous nitrite-oxidizing bacteria from the genus Nitrospira.</title>
        <authorList>
            <person name="Koch H."/>
            <person name="Lucker S."/>
            <person name="Albertsen M."/>
            <person name="Kitzinger K."/>
            <person name="Herbold C."/>
            <person name="Spieck E."/>
            <person name="Nielsen P.H."/>
            <person name="Wagner M."/>
            <person name="Daims H."/>
        </authorList>
    </citation>
    <scope>NUCLEOTIDE SEQUENCE [LARGE SCALE GENOMIC DNA]</scope>
    <source>
        <strain evidence="2 4">NSP M-1</strain>
    </source>
</reference>
<dbReference type="Pfam" id="PF16694">
    <property type="entry name" value="Cytochrome_P460"/>
    <property type="match status" value="1"/>
</dbReference>
<sequence>MYSMSKRKSTLVIAALLGGLLWYSGSVGVVAQAGEGNGGSKTVEYTPEGKMKRLSPAAYRKWVYVGTPVTPNDMNDGKANFPEFHNVYMDPESFAYLEKTGKYRDGTVLVKELVSVGQKEASSGAGYFQGEFIGLEVSVLDTKRFPKDPGHWGYFSFGHSYPLKEVSLPNKVDECNRCHEANATDFVFSKHYPVIRAAIAAAGK</sequence>
<keyword evidence="4" id="KW-1185">Reference proteome</keyword>
<name>A0A0K2G7G9_NITMO</name>
<dbReference type="Gene3D" id="3.50.70.20">
    <property type="entry name" value="Cytochrome P460"/>
    <property type="match status" value="1"/>
</dbReference>
<protein>
    <recommendedName>
        <fullName evidence="1">Cytochrome P460 domain-containing protein</fullName>
    </recommendedName>
</protein>
<evidence type="ECO:0000313" key="2">
    <source>
        <dbReference type="EMBL" id="ALA56547.1"/>
    </source>
</evidence>
<proteinExistence type="predicted"/>
<dbReference type="EMBL" id="CP011801">
    <property type="protein sequence ID" value="ALA56547.1"/>
    <property type="molecule type" value="Genomic_DNA"/>
</dbReference>
<evidence type="ECO:0000259" key="1">
    <source>
        <dbReference type="Pfam" id="PF16694"/>
    </source>
</evidence>
<gene>
    <name evidence="2" type="ORF">NITMOv2_0107</name>
    <name evidence="3" type="ORF">NITMOv2_4675</name>
</gene>
<dbReference type="InterPro" id="IPR032033">
    <property type="entry name" value="Cytochrome_P460"/>
</dbReference>
<dbReference type="PATRIC" id="fig|42253.5.peg.106"/>
<evidence type="ECO:0000313" key="3">
    <source>
        <dbReference type="EMBL" id="ALA61046.1"/>
    </source>
</evidence>
<dbReference type="CDD" id="cd20751">
    <property type="entry name" value="cyt_P460_Ne-like"/>
    <property type="match status" value="1"/>
</dbReference>
<dbReference type="KEGG" id="nmv:NITMOv2_0107"/>